<evidence type="ECO:0000259" key="4">
    <source>
        <dbReference type="PROSITE" id="PS51109"/>
    </source>
</evidence>
<dbReference type="Pfam" id="PF06737">
    <property type="entry name" value="Transglycosylas"/>
    <property type="match status" value="1"/>
</dbReference>
<keyword evidence="3" id="KW-0378">Hydrolase</keyword>
<dbReference type="RefSeq" id="WP_270948632.1">
    <property type="nucleotide sequence ID" value="NZ_JAQGLA010000012.1"/>
</dbReference>
<dbReference type="Gene3D" id="1.10.530.10">
    <property type="match status" value="1"/>
</dbReference>
<dbReference type="Pfam" id="PF03990">
    <property type="entry name" value="DUF348"/>
    <property type="match status" value="3"/>
</dbReference>
<protein>
    <submittedName>
        <fullName evidence="5">Transglycosylase family protein</fullName>
    </submittedName>
</protein>
<evidence type="ECO:0000256" key="3">
    <source>
        <dbReference type="ARBA" id="ARBA00022801"/>
    </source>
</evidence>
<evidence type="ECO:0000256" key="1">
    <source>
        <dbReference type="ARBA" id="ARBA00010830"/>
    </source>
</evidence>
<dbReference type="Pfam" id="PF07501">
    <property type="entry name" value="G5"/>
    <property type="match status" value="1"/>
</dbReference>
<dbReference type="InterPro" id="IPR007137">
    <property type="entry name" value="DUF348"/>
</dbReference>
<reference evidence="5 6" key="1">
    <citation type="submission" date="2022-11" db="EMBL/GenBank/DDBJ databases">
        <title>Draft genome sequence of Saccharopolyspora sp. WRP15-2 isolated from rhizosphere soils of wild rice in Thailand.</title>
        <authorList>
            <person name="Duangmal K."/>
            <person name="Kammanee S."/>
            <person name="Muangham S."/>
        </authorList>
    </citation>
    <scope>NUCLEOTIDE SEQUENCE [LARGE SCALE GENOMIC DNA]</scope>
    <source>
        <strain evidence="5 6">WRP15-2</strain>
    </source>
</reference>
<comment type="similarity">
    <text evidence="1">Belongs to the transglycosylase family. Rpf subfamily.</text>
</comment>
<dbReference type="CDD" id="cd13925">
    <property type="entry name" value="RPF"/>
    <property type="match status" value="1"/>
</dbReference>
<dbReference type="SMART" id="SM01208">
    <property type="entry name" value="G5"/>
    <property type="match status" value="1"/>
</dbReference>
<sequence length="500" mass="53223">MNGRGEPSYPGHRTEGYWADSFDSATDWFTPVGPAEQHTAVGLLERPDDAYPAYPAEDHPSFPPGALDITPADIYEALGPDAEDMLATAEIDVDEVIRLINAETTVLPPLVIPDALPEAEESEAPPAEVVEAVTTWKRRFLKGAVAGVLLTLTGTGGAAAAMDKSVTVEVDGHETTVNTFDSTVGEVLAEEGIAVGPHDALSPSPQAKVGHGDTITLDRGRLLKLNVDGEIREEWVRSVTVGQALQQLGVPTDGAWLSADRGMAVPSDGMELVIKTSKDITVIDGANEPRKITTTAANIDELVKEQNLKLGAEDTITPGGDQRLVSGAEVSIVRNSSTVINVTMPVEPPVREIVDNSMFKGEERVEFPGVPGEKIVTTRVTTRNGEEVNRETVGEKVTKEAQEKVVRVGGKQPPSSASGVWDKLAQCEATGNWAMNSGNGYYGGLQFDKSTWDAYGGDQYAPYPHQASRDQQIAIAEKVRAARGGSYGAWPGCSSKLGLS</sequence>
<comment type="caution">
    <text evidence="5">The sequence shown here is derived from an EMBL/GenBank/DDBJ whole genome shotgun (WGS) entry which is preliminary data.</text>
</comment>
<dbReference type="InterPro" id="IPR011098">
    <property type="entry name" value="G5_dom"/>
</dbReference>
<dbReference type="Proteomes" id="UP001210380">
    <property type="component" value="Unassembled WGS sequence"/>
</dbReference>
<evidence type="ECO:0000313" key="6">
    <source>
        <dbReference type="Proteomes" id="UP001210380"/>
    </source>
</evidence>
<dbReference type="PROSITE" id="PS51109">
    <property type="entry name" value="G5"/>
    <property type="match status" value="1"/>
</dbReference>
<dbReference type="InterPro" id="IPR023346">
    <property type="entry name" value="Lysozyme-like_dom_sf"/>
</dbReference>
<evidence type="ECO:0000256" key="2">
    <source>
        <dbReference type="ARBA" id="ARBA00022729"/>
    </source>
</evidence>
<dbReference type="InterPro" id="IPR010618">
    <property type="entry name" value="RPF"/>
</dbReference>
<feature type="domain" description="G5" evidence="4">
    <location>
        <begin position="332"/>
        <end position="412"/>
    </location>
</feature>
<dbReference type="Gene3D" id="2.20.230.10">
    <property type="entry name" value="Resuscitation-promoting factor rpfb"/>
    <property type="match status" value="1"/>
</dbReference>
<proteinExistence type="inferred from homology"/>
<gene>
    <name evidence="5" type="ORF">OU415_11470</name>
</gene>
<evidence type="ECO:0000313" key="5">
    <source>
        <dbReference type="EMBL" id="MDA3626056.1"/>
    </source>
</evidence>
<keyword evidence="2" id="KW-0732">Signal</keyword>
<name>A0ABT4UXW1_9PSEU</name>
<dbReference type="EMBL" id="JAQGLA010000012">
    <property type="protein sequence ID" value="MDA3626056.1"/>
    <property type="molecule type" value="Genomic_DNA"/>
</dbReference>
<accession>A0ABT4UXW1</accession>
<organism evidence="5 6">
    <name type="scientific">Saccharopolyspora oryzae</name>
    <dbReference type="NCBI Taxonomy" id="2997343"/>
    <lineage>
        <taxon>Bacteria</taxon>
        <taxon>Bacillati</taxon>
        <taxon>Actinomycetota</taxon>
        <taxon>Actinomycetes</taxon>
        <taxon>Pseudonocardiales</taxon>
        <taxon>Pseudonocardiaceae</taxon>
        <taxon>Saccharopolyspora</taxon>
    </lineage>
</organism>
<dbReference type="SUPFAM" id="SSF53955">
    <property type="entry name" value="Lysozyme-like"/>
    <property type="match status" value="1"/>
</dbReference>
<keyword evidence="6" id="KW-1185">Reference proteome</keyword>